<accession>A0A6G4XTR6</accession>
<organism evidence="1 2">
    <name type="scientific">Streptomyces mesophilus</name>
    <dbReference type="NCBI Taxonomy" id="1775132"/>
    <lineage>
        <taxon>Bacteria</taxon>
        <taxon>Bacillati</taxon>
        <taxon>Actinomycetota</taxon>
        <taxon>Actinomycetes</taxon>
        <taxon>Kitasatosporales</taxon>
        <taxon>Streptomycetaceae</taxon>
        <taxon>Streptomyces</taxon>
    </lineage>
</organism>
<evidence type="ECO:0000313" key="2">
    <source>
        <dbReference type="Proteomes" id="UP000481109"/>
    </source>
</evidence>
<dbReference type="Proteomes" id="UP000481109">
    <property type="component" value="Unassembled WGS sequence"/>
</dbReference>
<sequence length="197" mass="20689">MPNSSYLCARGLLPGLTERWFETADGGQVLRQVTRAPTGAVSSAWARREADLMRERFGSFGVALYEAVYGAPAEPPGTPGPAGASGTPSATLSAEEFEDAWWRGRIGRHFTPYDSGPVPQGTRLTGTVDALPWGPGVTGLTVDLGLPVGGFVDMGALPGDPDLWPAVGARGDFEVITLRIDCEGGAHAQIRLRPAAD</sequence>
<reference evidence="1 2" key="1">
    <citation type="submission" date="2020-02" db="EMBL/GenBank/DDBJ databases">
        <title>Whole-genome analyses of novel actinobacteria.</title>
        <authorList>
            <person name="Sahin N."/>
            <person name="Tokatli A."/>
        </authorList>
    </citation>
    <scope>NUCLEOTIDE SEQUENCE [LARGE SCALE GENOMIC DNA]</scope>
    <source>
        <strain evidence="1 2">YC504</strain>
    </source>
</reference>
<evidence type="ECO:0000313" key="1">
    <source>
        <dbReference type="EMBL" id="NGO80170.1"/>
    </source>
</evidence>
<protein>
    <submittedName>
        <fullName evidence="1">Uncharacterized protein</fullName>
    </submittedName>
</protein>
<comment type="caution">
    <text evidence="1">The sequence shown here is derived from an EMBL/GenBank/DDBJ whole genome shotgun (WGS) entry which is preliminary data.</text>
</comment>
<gene>
    <name evidence="1" type="ORF">G6045_31605</name>
</gene>
<keyword evidence="2" id="KW-1185">Reference proteome</keyword>
<name>A0A6G4XTR6_9ACTN</name>
<dbReference type="RefSeq" id="WP_165335599.1">
    <property type="nucleotide sequence ID" value="NZ_JAAKZW010000197.1"/>
</dbReference>
<dbReference type="EMBL" id="JAAKZW010000197">
    <property type="protein sequence ID" value="NGO80170.1"/>
    <property type="molecule type" value="Genomic_DNA"/>
</dbReference>
<proteinExistence type="predicted"/>
<dbReference type="AlphaFoldDB" id="A0A6G4XTR6"/>